<dbReference type="Gene3D" id="2.130.10.10">
    <property type="entry name" value="YVTN repeat-like/Quinoprotein amine dehydrogenase"/>
    <property type="match status" value="2"/>
</dbReference>
<dbReference type="OrthoDB" id="7832001at2759"/>
<gene>
    <name evidence="10" type="ORF">EX30DRAFT_343180</name>
</gene>
<reference evidence="10 11" key="1">
    <citation type="submission" date="2019-04" db="EMBL/GenBank/DDBJ databases">
        <title>Comparative genomics and transcriptomics to analyze fruiting body development in filamentous ascomycetes.</title>
        <authorList>
            <consortium name="DOE Joint Genome Institute"/>
            <person name="Lutkenhaus R."/>
            <person name="Traeger S."/>
            <person name="Breuer J."/>
            <person name="Kuo A."/>
            <person name="Lipzen A."/>
            <person name="Pangilinan J."/>
            <person name="Dilworth D."/>
            <person name="Sandor L."/>
            <person name="Poggeler S."/>
            <person name="Barry K."/>
            <person name="Grigoriev I.V."/>
            <person name="Nowrousian M."/>
        </authorList>
    </citation>
    <scope>NUCLEOTIDE SEQUENCE [LARGE SCALE GENOMIC DNA]</scope>
    <source>
        <strain evidence="10 11">CBS 389.68</strain>
    </source>
</reference>
<evidence type="ECO:0000256" key="7">
    <source>
        <dbReference type="PROSITE-ProRule" id="PRU00221"/>
    </source>
</evidence>
<feature type="compositionally biased region" description="Low complexity" evidence="8">
    <location>
        <begin position="929"/>
        <end position="946"/>
    </location>
</feature>
<name>A0A4S2MMY8_9PEZI</name>
<evidence type="ECO:0000256" key="5">
    <source>
        <dbReference type="ARBA" id="ARBA00022737"/>
    </source>
</evidence>
<keyword evidence="5" id="KW-0677">Repeat</keyword>
<dbReference type="Pfam" id="PF01546">
    <property type="entry name" value="Peptidase_M20"/>
    <property type="match status" value="1"/>
</dbReference>
<feature type="region of interest" description="Disordered" evidence="8">
    <location>
        <begin position="890"/>
        <end position="955"/>
    </location>
</feature>
<feature type="repeat" description="WD" evidence="7">
    <location>
        <begin position="362"/>
        <end position="381"/>
    </location>
</feature>
<dbReference type="FunCoup" id="A0A4S2MMY8">
    <property type="interactions" value="89"/>
</dbReference>
<accession>A0A4S2MMY8</accession>
<dbReference type="InterPro" id="IPR015943">
    <property type="entry name" value="WD40/YVTN_repeat-like_dom_sf"/>
</dbReference>
<feature type="region of interest" description="Disordered" evidence="8">
    <location>
        <begin position="91"/>
        <end position="157"/>
    </location>
</feature>
<evidence type="ECO:0000256" key="2">
    <source>
        <dbReference type="ARBA" id="ARBA00022574"/>
    </source>
</evidence>
<evidence type="ECO:0000256" key="6">
    <source>
        <dbReference type="ARBA" id="ARBA00022801"/>
    </source>
</evidence>
<evidence type="ECO:0000259" key="9">
    <source>
        <dbReference type="Pfam" id="PF07687"/>
    </source>
</evidence>
<dbReference type="GO" id="GO:0006751">
    <property type="term" value="P:glutathione catabolic process"/>
    <property type="evidence" value="ECO:0007669"/>
    <property type="project" value="InterPro"/>
</dbReference>
<keyword evidence="3" id="KW-0645">Protease</keyword>
<dbReference type="PROSITE" id="PS50294">
    <property type="entry name" value="WD_REPEATS_REGION"/>
    <property type="match status" value="1"/>
</dbReference>
<dbReference type="InterPro" id="IPR011650">
    <property type="entry name" value="Peptidase_M20_dimer"/>
</dbReference>
<dbReference type="Pfam" id="PF07687">
    <property type="entry name" value="M20_dimer"/>
    <property type="match status" value="1"/>
</dbReference>
<dbReference type="InterPro" id="IPR002933">
    <property type="entry name" value="Peptidase_M20"/>
</dbReference>
<dbReference type="PANTHER" id="PTHR43270:SF8">
    <property type="entry name" value="DI- AND TRIPEPTIDASE DUG2-RELATED"/>
    <property type="match status" value="1"/>
</dbReference>
<feature type="region of interest" description="Disordered" evidence="8">
    <location>
        <begin position="1"/>
        <end position="79"/>
    </location>
</feature>
<dbReference type="InterPro" id="IPR019775">
    <property type="entry name" value="WD40_repeat_CS"/>
</dbReference>
<evidence type="ECO:0000256" key="8">
    <source>
        <dbReference type="SAM" id="MobiDB-lite"/>
    </source>
</evidence>
<dbReference type="STRING" id="341454.A0A4S2MMY8"/>
<dbReference type="GO" id="GO:0008233">
    <property type="term" value="F:peptidase activity"/>
    <property type="evidence" value="ECO:0007669"/>
    <property type="project" value="UniProtKB-KW"/>
</dbReference>
<dbReference type="PANTHER" id="PTHR43270">
    <property type="entry name" value="BETA-ALA-HIS DIPEPTIDASE"/>
    <property type="match status" value="1"/>
</dbReference>
<dbReference type="PIRSF" id="PIRSF037237">
    <property type="entry name" value="Peptidase_WD_repeats_DUG2"/>
    <property type="match status" value="1"/>
</dbReference>
<comment type="similarity">
    <text evidence="1">Belongs to the peptidase M20A family.</text>
</comment>
<dbReference type="EMBL" id="ML220141">
    <property type="protein sequence ID" value="TGZ78460.1"/>
    <property type="molecule type" value="Genomic_DNA"/>
</dbReference>
<dbReference type="GO" id="GO:0006508">
    <property type="term" value="P:proteolysis"/>
    <property type="evidence" value="ECO:0007669"/>
    <property type="project" value="UniProtKB-KW"/>
</dbReference>
<dbReference type="AlphaFoldDB" id="A0A4S2MMY8"/>
<dbReference type="InterPro" id="IPR036322">
    <property type="entry name" value="WD40_repeat_dom_sf"/>
</dbReference>
<keyword evidence="11" id="KW-1185">Reference proteome</keyword>
<feature type="compositionally biased region" description="Pro residues" evidence="8">
    <location>
        <begin position="1"/>
        <end position="11"/>
    </location>
</feature>
<dbReference type="InParanoid" id="A0A4S2MMY8"/>
<proteinExistence type="inferred from homology"/>
<dbReference type="SUPFAM" id="SSF50978">
    <property type="entry name" value="WD40 repeat-like"/>
    <property type="match status" value="1"/>
</dbReference>
<dbReference type="GO" id="GO:0046872">
    <property type="term" value="F:metal ion binding"/>
    <property type="evidence" value="ECO:0007669"/>
    <property type="project" value="UniProtKB-KW"/>
</dbReference>
<keyword evidence="6" id="KW-0378">Hydrolase</keyword>
<keyword evidence="2 7" id="KW-0853">WD repeat</keyword>
<organism evidence="10 11">
    <name type="scientific">Ascodesmis nigricans</name>
    <dbReference type="NCBI Taxonomy" id="341454"/>
    <lineage>
        <taxon>Eukaryota</taxon>
        <taxon>Fungi</taxon>
        <taxon>Dikarya</taxon>
        <taxon>Ascomycota</taxon>
        <taxon>Pezizomycotina</taxon>
        <taxon>Pezizomycetes</taxon>
        <taxon>Pezizales</taxon>
        <taxon>Ascodesmidaceae</taxon>
        <taxon>Ascodesmis</taxon>
    </lineage>
</organism>
<dbReference type="InterPro" id="IPR051458">
    <property type="entry name" value="Cyt/Met_Dipeptidase"/>
</dbReference>
<evidence type="ECO:0000256" key="3">
    <source>
        <dbReference type="ARBA" id="ARBA00022670"/>
    </source>
</evidence>
<dbReference type="SUPFAM" id="SSF53187">
    <property type="entry name" value="Zn-dependent exopeptidases"/>
    <property type="match status" value="1"/>
</dbReference>
<feature type="region of interest" description="Disordered" evidence="8">
    <location>
        <begin position="287"/>
        <end position="330"/>
    </location>
</feature>
<keyword evidence="4" id="KW-0479">Metal-binding</keyword>
<feature type="compositionally biased region" description="Low complexity" evidence="8">
    <location>
        <begin position="27"/>
        <end position="48"/>
    </location>
</feature>
<feature type="domain" description="Peptidase M20 dimerisation" evidence="9">
    <location>
        <begin position="790"/>
        <end position="849"/>
    </location>
</feature>
<sequence>MRTTSPAPPSTPACSFSDSDDNNHHWSPSSSPSSTTSTVATTTRPPSSLSTYSFPTDSPPAKTRHQCTTNRKPCYGGDTCPYARPPIKSPCMAGPPSQRPLSPASHDEEWKGRADTPMPKWLDTSGNSVPPPAEARATTPPLSTTLQVKESGKTEPPTVLHKFQHERSILSLAVSEKYVFAGSQSGEILVGSIETYELVHRMKGHNGSVLCLCLTPNQSTLLSSGGDAIVQVWDAQTFQNLYTIYSTYDVGDVFCVAFSASLQIAWFGAQNTSIQWYDLKRRERDVKRPPLTSHPSRRSHRFFDSKGPGGRSAPKPDGDDEEEAPCPRRNQLEIEPENIVQYAHYGYVYCMVVVSGGQIGREGEYLLSGGGDGDVKLWSINPATGAISQLHRMEGADSGVLSMAIKDTFLYCGLTDGEICLWDLDTFQMVRTVRAHCDDVLTLSVGGDFVFSGSASGYVRKWNSKFECISRWRAHNGLVLASATTTKGSRLLFLTSGNDNTVSVADVAPPGQSTAAATTTSLAQPNLLLSTLAKLISFNTSSSNREECRRAATYLKTLFRRFGATSELIPTEDSLNPIVYARFSAPATAKQKGNGKNILFYGHYDIIPAEPKTWHTDPFQLTGVNGYLYARGVSDNKGPVLAALFAAGELHQAGRLSGDIIFLIEGEEESGSRGFEGAVKSHLPTIGPVDWILAANSYWLDDVTPALTYGLRGVVQATVTISSLLPDLHSGVDGSKLYQEPTNDLISLLATLTTPDNIIAIPDFYIPVRPITPAENAMYEPLASVGSAKELQAKWRHPSLTVHKLEVSGPGNSTIIPSSAKASISLRIVPDQTSKEVAAQLVQFLRMRYRGPNRLDVSIDHTCEPWLGEPGNCAFRTLERAVRRAWFGGNETGAGPCDDEKQEKNENGTQDTAATSPSSSPSPTPPSPTSSSASPSATSSSTSAAPQKQQKEPKVVYIREGGSIPGIRFLEDITGAKAAHLPCGQRSDAAHLDNERLRVRNLFKSKDILQETFEILSRGEDTAVSGRLEGGLPLGITLGVGKRYSV</sequence>
<dbReference type="Pfam" id="PF00400">
    <property type="entry name" value="WD40"/>
    <property type="match status" value="3"/>
</dbReference>
<feature type="compositionally biased region" description="Basic and acidic residues" evidence="8">
    <location>
        <begin position="105"/>
        <end position="114"/>
    </location>
</feature>
<dbReference type="PROSITE" id="PS00678">
    <property type="entry name" value="WD_REPEATS_1"/>
    <property type="match status" value="1"/>
</dbReference>
<dbReference type="Gene3D" id="3.40.630.10">
    <property type="entry name" value="Zn peptidases"/>
    <property type="match status" value="2"/>
</dbReference>
<evidence type="ECO:0000256" key="4">
    <source>
        <dbReference type="ARBA" id="ARBA00022723"/>
    </source>
</evidence>
<dbReference type="SMART" id="SM00320">
    <property type="entry name" value="WD40"/>
    <property type="match status" value="7"/>
</dbReference>
<dbReference type="Proteomes" id="UP000298138">
    <property type="component" value="Unassembled WGS sequence"/>
</dbReference>
<evidence type="ECO:0000256" key="1">
    <source>
        <dbReference type="ARBA" id="ARBA00006247"/>
    </source>
</evidence>
<feature type="repeat" description="WD" evidence="7">
    <location>
        <begin position="202"/>
        <end position="243"/>
    </location>
</feature>
<evidence type="ECO:0000313" key="10">
    <source>
        <dbReference type="EMBL" id="TGZ78460.1"/>
    </source>
</evidence>
<dbReference type="Gene3D" id="3.30.70.360">
    <property type="match status" value="1"/>
</dbReference>
<dbReference type="InterPro" id="IPR017149">
    <property type="entry name" value="GSH_degradosome_Dug2"/>
</dbReference>
<evidence type="ECO:0000313" key="11">
    <source>
        <dbReference type="Proteomes" id="UP000298138"/>
    </source>
</evidence>
<protein>
    <submittedName>
        <fullName evidence="10">Glutathione degradosome</fullName>
    </submittedName>
</protein>
<dbReference type="PROSITE" id="PS50082">
    <property type="entry name" value="WD_REPEATS_2"/>
    <property type="match status" value="2"/>
</dbReference>
<dbReference type="InterPro" id="IPR001680">
    <property type="entry name" value="WD40_rpt"/>
</dbReference>